<gene>
    <name evidence="1" type="ORF">THMIRHAS_24090</name>
</gene>
<evidence type="ECO:0000313" key="1">
    <source>
        <dbReference type="EMBL" id="BBP47036.1"/>
    </source>
</evidence>
<dbReference type="InterPro" id="IPR052551">
    <property type="entry name" value="UV-DNA_repair_photolyase"/>
</dbReference>
<name>A0A6F8PY58_9GAMM</name>
<dbReference type="Gene3D" id="3.40.50.620">
    <property type="entry name" value="HUPs"/>
    <property type="match status" value="1"/>
</dbReference>
<evidence type="ECO:0000313" key="2">
    <source>
        <dbReference type="Proteomes" id="UP000501726"/>
    </source>
</evidence>
<dbReference type="InterPro" id="IPR036134">
    <property type="entry name" value="Crypto/Photolyase_FAD-like_sf"/>
</dbReference>
<dbReference type="PANTHER" id="PTHR38657">
    <property type="entry name" value="SLR1343 PROTEIN"/>
    <property type="match status" value="1"/>
</dbReference>
<keyword evidence="2" id="KW-1185">Reference proteome</keyword>
<dbReference type="EMBL" id="AP021889">
    <property type="protein sequence ID" value="BBP47036.1"/>
    <property type="molecule type" value="Genomic_DNA"/>
</dbReference>
<organism evidence="1 2">
    <name type="scientific">Thiosulfatimonas sediminis</name>
    <dbReference type="NCBI Taxonomy" id="2675054"/>
    <lineage>
        <taxon>Bacteria</taxon>
        <taxon>Pseudomonadati</taxon>
        <taxon>Pseudomonadota</taxon>
        <taxon>Gammaproteobacteria</taxon>
        <taxon>Thiotrichales</taxon>
        <taxon>Piscirickettsiaceae</taxon>
        <taxon>Thiosulfatimonas</taxon>
    </lineage>
</organism>
<dbReference type="GO" id="GO:0016829">
    <property type="term" value="F:lyase activity"/>
    <property type="evidence" value="ECO:0007669"/>
    <property type="project" value="UniProtKB-KW"/>
</dbReference>
<dbReference type="Gene3D" id="1.10.579.10">
    <property type="entry name" value="DNA Cyclobutane Dipyrimidine Photolyase, subunit A, domain 3"/>
    <property type="match status" value="1"/>
</dbReference>
<dbReference type="PANTHER" id="PTHR38657:SF1">
    <property type="entry name" value="SLR1343 PROTEIN"/>
    <property type="match status" value="1"/>
</dbReference>
<dbReference type="SUPFAM" id="SSF48173">
    <property type="entry name" value="Cryptochrome/photolyase FAD-binding domain"/>
    <property type="match status" value="1"/>
</dbReference>
<dbReference type="Pfam" id="PF04244">
    <property type="entry name" value="DPRP"/>
    <property type="match status" value="1"/>
</dbReference>
<protein>
    <submittedName>
        <fullName evidence="1">Cryptochrome/photolyase family protein</fullName>
    </submittedName>
</protein>
<dbReference type="Gene3D" id="1.25.40.80">
    <property type="match status" value="1"/>
</dbReference>
<dbReference type="Proteomes" id="UP000501726">
    <property type="component" value="Chromosome"/>
</dbReference>
<dbReference type="InterPro" id="IPR007357">
    <property type="entry name" value="PhrB-like"/>
</dbReference>
<dbReference type="KEGG" id="tse:THMIRHAS_24090"/>
<reference evidence="2" key="1">
    <citation type="submission" date="2019-11" db="EMBL/GenBank/DDBJ databases">
        <title>Isolation and characterization of two novel species in the genus Thiomicrorhabdus.</title>
        <authorList>
            <person name="Mochizuki J."/>
            <person name="Kojima H."/>
            <person name="Fukui M."/>
        </authorList>
    </citation>
    <scope>NUCLEOTIDE SEQUENCE [LARGE SCALE GENOMIC DNA]</scope>
    <source>
        <strain evidence="2">aks77</strain>
    </source>
</reference>
<sequence>MSVENKKSLRHLCLVFGDQLDQKSNLFANFDAEQDAIWMAEVSDESTQPSSSKQRTVLFLAAMRHFAAWIEQQNWPLIYFALSARQSSFVSALAHTLSEYSVQQIRCVLPGDYRVLQMLQDFCQQNEMALQILPDSHFIAEPGEFSTWAQDRQQLRMEYWYRQLRKRCDILMNNGKPEGGKWNYDADNRKAFGKAGPPKIPMPCDFAEDEIVQQVRQDVAEILPNLAGNLPRFFWPVNRAQALVALEDFIAKRLPTFGDYQDAMWKGEPWLFHSRISMAMNVKLLHPMEVIQAAQYAYRQGQAPLNAAEGFIRQVLGWREYVRGIYWLQREQWTQFNALNNHRDLPQIYWHGETRMNCMRQSLQQVFDYGYGHHIQRLMVTGLYALLAEVEPQQIEAWYLAMYVDAVAWVEVPNTLGMSQFADGGILASKPYIASGSYINRMSNYCSGCAFKPQAASGEKACPFTTLYWHFIYRHQSWLAEHPRLAMQVKHWLNKSESEQQAILQKAEQIFAQQTSQLY</sequence>
<proteinExistence type="predicted"/>
<dbReference type="Gene3D" id="1.10.10.1710">
    <property type="entry name" value="Deoxyribodipyrimidine photolyase-related"/>
    <property type="match status" value="1"/>
</dbReference>
<accession>A0A6F8PY58</accession>
<dbReference type="RefSeq" id="WP_173274113.1">
    <property type="nucleotide sequence ID" value="NZ_AP021889.1"/>
</dbReference>
<keyword evidence="1" id="KW-0456">Lyase</keyword>
<dbReference type="InterPro" id="IPR014729">
    <property type="entry name" value="Rossmann-like_a/b/a_fold"/>
</dbReference>
<dbReference type="AlphaFoldDB" id="A0A6F8PY58"/>